<keyword evidence="6" id="KW-1185">Reference proteome</keyword>
<evidence type="ECO:0000259" key="4">
    <source>
        <dbReference type="Pfam" id="PF13649"/>
    </source>
</evidence>
<dbReference type="EMBL" id="FO082273">
    <property type="protein sequence ID" value="CCO17403.1"/>
    <property type="molecule type" value="Genomic_DNA"/>
</dbReference>
<dbReference type="Proteomes" id="UP000198341">
    <property type="component" value="Chromosome 6"/>
</dbReference>
<evidence type="ECO:0000256" key="2">
    <source>
        <dbReference type="ARBA" id="ARBA00022679"/>
    </source>
</evidence>
<dbReference type="CDD" id="cd02440">
    <property type="entry name" value="AdoMet_MTases"/>
    <property type="match status" value="1"/>
</dbReference>
<evidence type="ECO:0000256" key="3">
    <source>
        <dbReference type="SAM" id="MobiDB-lite"/>
    </source>
</evidence>
<dbReference type="PANTHER" id="PTHR43861:SF1">
    <property type="entry name" value="TRANS-ACONITATE 2-METHYLTRANSFERASE"/>
    <property type="match status" value="1"/>
</dbReference>
<dbReference type="SUPFAM" id="SSF53335">
    <property type="entry name" value="S-adenosyl-L-methionine-dependent methyltransferases"/>
    <property type="match status" value="1"/>
</dbReference>
<sequence>MTTIAEKHLRSVIPKPRDSDEEDPKVELNEEGEVLNIEAVTERLATDLKLTEFALKDIGEGEGGEGGDRTDYDGDGMAKKYAEAKTHEWRSLLESYTFMNLAKGGKDGSLIGVNTIVDLACGEGHYTRSLRNAFPRATRVVGVDIAEEMIAMAKEKEKNKPIGVKYIVQDVKEEAGAKDEERFDLATAAWLLVYCKSVAELNEMCKAVANYVKPGGRFLTIITNPQMAFDSEGTPTTVLPGETQTNVLSRYAKYGFTVTVPSETPQEGDPFTWSIKTSKGPLVIVNYYLPRCAYKESLEKAGFEKIKFHPFELDPKSEGFGKNFAISPFSHLEDADSNDKKEFYQEFLDYPPALCIECWKSGGGK</sequence>
<organism evidence="5 6">
    <name type="scientific">Bathycoccus prasinos</name>
    <dbReference type="NCBI Taxonomy" id="41875"/>
    <lineage>
        <taxon>Eukaryota</taxon>
        <taxon>Viridiplantae</taxon>
        <taxon>Chlorophyta</taxon>
        <taxon>Mamiellophyceae</taxon>
        <taxon>Mamiellales</taxon>
        <taxon>Bathycoccaceae</taxon>
        <taxon>Bathycoccus</taxon>
    </lineage>
</organism>
<dbReference type="GO" id="GO:0008168">
    <property type="term" value="F:methyltransferase activity"/>
    <property type="evidence" value="ECO:0007669"/>
    <property type="project" value="UniProtKB-KW"/>
</dbReference>
<keyword evidence="2" id="KW-0808">Transferase</keyword>
<dbReference type="PANTHER" id="PTHR43861">
    <property type="entry name" value="TRANS-ACONITATE 2-METHYLTRANSFERASE-RELATED"/>
    <property type="match status" value="1"/>
</dbReference>
<dbReference type="Gene3D" id="3.40.50.150">
    <property type="entry name" value="Vaccinia Virus protein VP39"/>
    <property type="match status" value="1"/>
</dbReference>
<proteinExistence type="predicted"/>
<feature type="compositionally biased region" description="Acidic residues" evidence="3">
    <location>
        <begin position="19"/>
        <end position="29"/>
    </location>
</feature>
<accession>K8F762</accession>
<dbReference type="eggNOG" id="ENOG502S71Z">
    <property type="taxonomic scope" value="Eukaryota"/>
</dbReference>
<dbReference type="InterPro" id="IPR029063">
    <property type="entry name" value="SAM-dependent_MTases_sf"/>
</dbReference>
<name>K8F762_9CHLO</name>
<reference evidence="5 6" key="1">
    <citation type="submission" date="2011-10" db="EMBL/GenBank/DDBJ databases">
        <authorList>
            <person name="Genoscope - CEA"/>
        </authorList>
    </citation>
    <scope>NUCLEOTIDE SEQUENCE [LARGE SCALE GENOMIC DNA]</scope>
    <source>
        <strain evidence="5 6">RCC 1105</strain>
    </source>
</reference>
<dbReference type="AlphaFoldDB" id="K8F762"/>
<evidence type="ECO:0000313" key="5">
    <source>
        <dbReference type="EMBL" id="CCO17403.1"/>
    </source>
</evidence>
<keyword evidence="1 5" id="KW-0489">Methyltransferase</keyword>
<dbReference type="Pfam" id="PF13649">
    <property type="entry name" value="Methyltransf_25"/>
    <property type="match status" value="1"/>
</dbReference>
<dbReference type="KEGG" id="bpg:Bathy06g02900"/>
<gene>
    <name evidence="5" type="ORF">Bathy06g02900</name>
</gene>
<dbReference type="GeneID" id="19015270"/>
<dbReference type="OrthoDB" id="66144at2759"/>
<dbReference type="RefSeq" id="XP_007512803.1">
    <property type="nucleotide sequence ID" value="XM_007512741.1"/>
</dbReference>
<feature type="region of interest" description="Disordered" evidence="3">
    <location>
        <begin position="1"/>
        <end position="29"/>
    </location>
</feature>
<evidence type="ECO:0000256" key="1">
    <source>
        <dbReference type="ARBA" id="ARBA00022603"/>
    </source>
</evidence>
<dbReference type="GO" id="GO:0032259">
    <property type="term" value="P:methylation"/>
    <property type="evidence" value="ECO:0007669"/>
    <property type="project" value="UniProtKB-KW"/>
</dbReference>
<feature type="domain" description="Methyltransferase" evidence="4">
    <location>
        <begin position="116"/>
        <end position="216"/>
    </location>
</feature>
<dbReference type="InterPro" id="IPR041698">
    <property type="entry name" value="Methyltransf_25"/>
</dbReference>
<evidence type="ECO:0000313" key="6">
    <source>
        <dbReference type="Proteomes" id="UP000198341"/>
    </source>
</evidence>
<protein>
    <submittedName>
        <fullName evidence="5">Methylase</fullName>
    </submittedName>
</protein>